<evidence type="ECO:0000256" key="4">
    <source>
        <dbReference type="ARBA" id="ARBA00023306"/>
    </source>
</evidence>
<comment type="subcellular location">
    <subcellularLocation>
        <location evidence="1">Nucleus</location>
    </subcellularLocation>
</comment>
<dbReference type="OrthoDB" id="310853at2759"/>
<feature type="compositionally biased region" description="Basic and acidic residues" evidence="5">
    <location>
        <begin position="1057"/>
        <end position="1068"/>
    </location>
</feature>
<dbReference type="PANTHER" id="PTHR22940:SF4">
    <property type="entry name" value="PROTEIN TIMELESS HOMOLOG"/>
    <property type="match status" value="1"/>
</dbReference>
<organism evidence="7 8">
    <name type="scientific">Phanerochaete sordida</name>
    <dbReference type="NCBI Taxonomy" id="48140"/>
    <lineage>
        <taxon>Eukaryota</taxon>
        <taxon>Fungi</taxon>
        <taxon>Dikarya</taxon>
        <taxon>Basidiomycota</taxon>
        <taxon>Agaricomycotina</taxon>
        <taxon>Agaricomycetes</taxon>
        <taxon>Polyporales</taxon>
        <taxon>Phanerochaetaceae</taxon>
        <taxon>Phanerochaete</taxon>
    </lineage>
</organism>
<dbReference type="PANTHER" id="PTHR22940">
    <property type="entry name" value="TIMEOUT/TIMELESS-2"/>
    <property type="match status" value="1"/>
</dbReference>
<dbReference type="InterPro" id="IPR006906">
    <property type="entry name" value="Timeless_N"/>
</dbReference>
<feature type="region of interest" description="Disordered" evidence="5">
    <location>
        <begin position="581"/>
        <end position="607"/>
    </location>
</feature>
<feature type="compositionally biased region" description="Basic residues" evidence="5">
    <location>
        <begin position="1105"/>
        <end position="1119"/>
    </location>
</feature>
<sequence length="1176" mass="131871">MDVDDIIDASSGDEGDYNSRRAILEPHIRSVVDALGGYEEGRYRLGDECYGCLKDLKKFWRQDDTDDERTVARIFWATRVLPNDLVPILLETAGRGMFEDKRAIAVADLMTAMTWPIDVAEELKELDEELDKGTDYTQLLQSHLYYKAALLKPGVMEALLGIVLPCLAKEAKERAERDVQIIGVILYLIRNLAFIKDLPSNMYLSADQAEFSSLQSKLIKVLSDTNMLDLLLTIASNAGEDPMFNHWNVLILEIFYLLFRGIRPDSLAEDQAKEPAKNLRRLLAAEDTLKRNFSRNASSRHSRFGTTISVTLNPKLAAKQAAAANTENAEGDAPPPPPPQASTSSQAFVLHRQQALRKDAGSMLHAGKRARAQKVKKVDELAREENLNPESRTVLQGFAKTFLESAFNPFLASLLKDIKAERPKITEKDHLRLLYITKWFLAFFLALRAADKEREWSFGLVAEVTERSWIVWVLRRMREAVEDKPKLWTELQAGVECLTALVLLIDGMGAAGGEAAHVAEVLQVQLVYNGEVLDIALDALRAYKDGTQSLAYLDASVHLAYALLRMLERVARTEGSALVRQKRRRGKKKSADGVPDEEEEPEEKEEMTETMFTFDAFEQRFANADIAQTLLVYLARYKEFPSAESMKRVVNLLHRQAVKAKAEGLFFKVSTLALFKAILDDEPALPREQPYRDLVALIHYVLRQFFKAAAADSFLVVEAFYPKNRGKWKALSSWAPPAARADPEKDTILENRWPAEVRVKKGFSAEQQLAIAVRILEEDGKREMIDWVKEILTMVIGIRQRIVEDTDGSSSQAVDLTQDDGDEDGSYPAPAKRRGPGPSKEAVEKFTDYMIPYVSDEQADAATKDPHVKLLFRLLHFAVLMDDADELEWYVPAALVPEELQRSLALINQFLEKPIDLGDKRAASLVQRKARTRRRRRLLSPTPAPSDGEDAPRRARRAKKTKETRLYKSAQFVEDSDVGEDEWAAFFAKERDLRERMRLAALQAGSEHAAMKKSGTKKRRRRGEKATEQKRKRVRGPGGGDSDAEDEDEGGGVGGDARQDEGVPRDSDVESDGEGIFNPFATPRVWSSSRTSPAESVEGPQPQKSKPKPKPRPKPRAKARAATPDVEEVLEDVGERPPPRSSSPAIEVSDGEDSDVMALPRRAAKKKPLFLSSDEE</sequence>
<keyword evidence="3" id="KW-0539">Nucleus</keyword>
<dbReference type="Pfam" id="PF04821">
    <property type="entry name" value="TIMELESS"/>
    <property type="match status" value="1"/>
</dbReference>
<dbReference type="GO" id="GO:0043111">
    <property type="term" value="P:replication fork arrest"/>
    <property type="evidence" value="ECO:0007669"/>
    <property type="project" value="TreeGrafter"/>
</dbReference>
<comment type="caution">
    <text evidence="7">The sequence shown here is derived from an EMBL/GenBank/DDBJ whole genome shotgun (WGS) entry which is preliminary data.</text>
</comment>
<evidence type="ECO:0000256" key="2">
    <source>
        <dbReference type="ARBA" id="ARBA00022880"/>
    </source>
</evidence>
<dbReference type="GO" id="GO:0031298">
    <property type="term" value="C:replication fork protection complex"/>
    <property type="evidence" value="ECO:0007669"/>
    <property type="project" value="TreeGrafter"/>
</dbReference>
<feature type="region of interest" description="Disordered" evidence="5">
    <location>
        <begin position="1004"/>
        <end position="1176"/>
    </location>
</feature>
<feature type="region of interest" description="Disordered" evidence="5">
    <location>
        <begin position="319"/>
        <end position="345"/>
    </location>
</feature>
<keyword evidence="8" id="KW-1185">Reference proteome</keyword>
<feature type="region of interest" description="Disordered" evidence="5">
    <location>
        <begin position="926"/>
        <end position="963"/>
    </location>
</feature>
<feature type="region of interest" description="Disordered" evidence="5">
    <location>
        <begin position="808"/>
        <end position="840"/>
    </location>
</feature>
<feature type="compositionally biased region" description="Acidic residues" evidence="5">
    <location>
        <begin position="594"/>
        <end position="607"/>
    </location>
</feature>
<dbReference type="GO" id="GO:0003677">
    <property type="term" value="F:DNA binding"/>
    <property type="evidence" value="ECO:0007669"/>
    <property type="project" value="TreeGrafter"/>
</dbReference>
<evidence type="ECO:0000256" key="3">
    <source>
        <dbReference type="ARBA" id="ARBA00023242"/>
    </source>
</evidence>
<feature type="compositionally biased region" description="Polar residues" evidence="5">
    <location>
        <begin position="1085"/>
        <end position="1094"/>
    </location>
</feature>
<feature type="compositionally biased region" description="Basic residues" evidence="5">
    <location>
        <begin position="1014"/>
        <end position="1023"/>
    </location>
</feature>
<dbReference type="GO" id="GO:0000076">
    <property type="term" value="P:DNA replication checkpoint signaling"/>
    <property type="evidence" value="ECO:0007669"/>
    <property type="project" value="TreeGrafter"/>
</dbReference>
<name>A0A9P3LGT8_9APHY</name>
<accession>A0A9P3LGT8</accession>
<proteinExistence type="predicted"/>
<dbReference type="GO" id="GO:0006281">
    <property type="term" value="P:DNA repair"/>
    <property type="evidence" value="ECO:0007669"/>
    <property type="project" value="TreeGrafter"/>
</dbReference>
<keyword evidence="2" id="KW-0236">DNA replication inhibitor</keyword>
<gene>
    <name evidence="7" type="ORF">PsYK624_095910</name>
</gene>
<dbReference type="InterPro" id="IPR044998">
    <property type="entry name" value="Timeless"/>
</dbReference>
<keyword evidence="4" id="KW-0131">Cell cycle</keyword>
<dbReference type="AlphaFoldDB" id="A0A9P3LGT8"/>
<evidence type="ECO:0000256" key="1">
    <source>
        <dbReference type="ARBA" id="ARBA00004123"/>
    </source>
</evidence>
<evidence type="ECO:0000313" key="7">
    <source>
        <dbReference type="EMBL" id="GJE93432.1"/>
    </source>
</evidence>
<feature type="compositionally biased region" description="Low complexity" evidence="5">
    <location>
        <begin position="319"/>
        <end position="332"/>
    </location>
</feature>
<feature type="compositionally biased region" description="Basic residues" evidence="5">
    <location>
        <begin position="928"/>
        <end position="938"/>
    </location>
</feature>
<evidence type="ECO:0000259" key="6">
    <source>
        <dbReference type="Pfam" id="PF04821"/>
    </source>
</evidence>
<dbReference type="Proteomes" id="UP000703269">
    <property type="component" value="Unassembled WGS sequence"/>
</dbReference>
<feature type="domain" description="Timeless N-terminal" evidence="6">
    <location>
        <begin position="42"/>
        <end position="310"/>
    </location>
</feature>
<protein>
    <submittedName>
        <fullName evidence="7">Timeless-domain-containing protein</fullName>
    </submittedName>
</protein>
<evidence type="ECO:0000256" key="5">
    <source>
        <dbReference type="SAM" id="MobiDB-lite"/>
    </source>
</evidence>
<dbReference type="EMBL" id="BPQB01000032">
    <property type="protein sequence ID" value="GJE93432.1"/>
    <property type="molecule type" value="Genomic_DNA"/>
</dbReference>
<reference evidence="7 8" key="1">
    <citation type="submission" date="2021-08" db="EMBL/GenBank/DDBJ databases">
        <title>Draft Genome Sequence of Phanerochaete sordida strain YK-624.</title>
        <authorList>
            <person name="Mori T."/>
            <person name="Dohra H."/>
            <person name="Suzuki T."/>
            <person name="Kawagishi H."/>
            <person name="Hirai H."/>
        </authorList>
    </citation>
    <scope>NUCLEOTIDE SEQUENCE [LARGE SCALE GENOMIC DNA]</scope>
    <source>
        <strain evidence="7 8">YK-624</strain>
    </source>
</reference>
<evidence type="ECO:0000313" key="8">
    <source>
        <dbReference type="Proteomes" id="UP000703269"/>
    </source>
</evidence>